<dbReference type="InterPro" id="IPR014712">
    <property type="entry name" value="ANTH_dom_sf"/>
</dbReference>
<dbReference type="CDD" id="cd16987">
    <property type="entry name" value="ANTH_N_AP180_plant"/>
    <property type="match status" value="1"/>
</dbReference>
<dbReference type="Proteomes" id="UP001293593">
    <property type="component" value="Unassembled WGS sequence"/>
</dbReference>
<evidence type="ECO:0000256" key="5">
    <source>
        <dbReference type="ARBA" id="ARBA00023034"/>
    </source>
</evidence>
<evidence type="ECO:0000256" key="4">
    <source>
        <dbReference type="ARBA" id="ARBA00022583"/>
    </source>
</evidence>
<dbReference type="Gene3D" id="1.20.58.150">
    <property type="entry name" value="ANTH domain"/>
    <property type="match status" value="1"/>
</dbReference>
<keyword evidence="11" id="KW-1185">Reference proteome</keyword>
<accession>A0AAE1ME54</accession>
<dbReference type="PANTHER" id="PTHR22951:SF19">
    <property type="entry name" value="OS08G0467300 PROTEIN"/>
    <property type="match status" value="1"/>
</dbReference>
<proteinExistence type="predicted"/>
<dbReference type="GO" id="GO:0000149">
    <property type="term" value="F:SNARE binding"/>
    <property type="evidence" value="ECO:0007669"/>
    <property type="project" value="TreeGrafter"/>
</dbReference>
<dbReference type="GO" id="GO:0005546">
    <property type="term" value="F:phosphatidylinositol-4,5-bisphosphate binding"/>
    <property type="evidence" value="ECO:0007669"/>
    <property type="project" value="TreeGrafter"/>
</dbReference>
<dbReference type="GO" id="GO:0032050">
    <property type="term" value="F:clathrin heavy chain binding"/>
    <property type="evidence" value="ECO:0007669"/>
    <property type="project" value="TreeGrafter"/>
</dbReference>
<name>A0AAE1ME54_9FABA</name>
<organism evidence="10 11">
    <name type="scientific">Acacia crassicarpa</name>
    <name type="common">northern wattle</name>
    <dbReference type="NCBI Taxonomy" id="499986"/>
    <lineage>
        <taxon>Eukaryota</taxon>
        <taxon>Viridiplantae</taxon>
        <taxon>Streptophyta</taxon>
        <taxon>Embryophyta</taxon>
        <taxon>Tracheophyta</taxon>
        <taxon>Spermatophyta</taxon>
        <taxon>Magnoliopsida</taxon>
        <taxon>eudicotyledons</taxon>
        <taxon>Gunneridae</taxon>
        <taxon>Pentapetalae</taxon>
        <taxon>rosids</taxon>
        <taxon>fabids</taxon>
        <taxon>Fabales</taxon>
        <taxon>Fabaceae</taxon>
        <taxon>Caesalpinioideae</taxon>
        <taxon>mimosoid clade</taxon>
        <taxon>Acacieae</taxon>
        <taxon>Acacia</taxon>
    </lineage>
</organism>
<evidence type="ECO:0000259" key="9">
    <source>
        <dbReference type="PROSITE" id="PS50942"/>
    </source>
</evidence>
<dbReference type="Gene3D" id="1.25.40.90">
    <property type="match status" value="1"/>
</dbReference>
<evidence type="ECO:0000256" key="3">
    <source>
        <dbReference type="ARBA" id="ARBA00004600"/>
    </source>
</evidence>
<dbReference type="GO" id="GO:0005545">
    <property type="term" value="F:1-phosphatidylinositol binding"/>
    <property type="evidence" value="ECO:0007669"/>
    <property type="project" value="InterPro"/>
</dbReference>
<dbReference type="InterPro" id="IPR045192">
    <property type="entry name" value="AP180-like"/>
</dbReference>
<evidence type="ECO:0000313" key="10">
    <source>
        <dbReference type="EMBL" id="KAK4261864.1"/>
    </source>
</evidence>
<evidence type="ECO:0000256" key="7">
    <source>
        <dbReference type="ARBA" id="ARBA00023176"/>
    </source>
</evidence>
<dbReference type="PANTHER" id="PTHR22951">
    <property type="entry name" value="CLATHRIN ASSEMBLY PROTEIN"/>
    <property type="match status" value="1"/>
</dbReference>
<comment type="subcellular location">
    <subcellularLocation>
        <location evidence="1">Cytoplasmic vesicle</location>
        <location evidence="1">Clathrin-coated vesicle</location>
    </subcellularLocation>
    <subcellularLocation>
        <location evidence="2">Golgi apparatus</location>
    </subcellularLocation>
    <subcellularLocation>
        <location evidence="3">Membrane</location>
        <location evidence="3">Clathrin-coated pit</location>
    </subcellularLocation>
</comment>
<dbReference type="EMBL" id="JAWXYG010000010">
    <property type="protein sequence ID" value="KAK4261864.1"/>
    <property type="molecule type" value="Genomic_DNA"/>
</dbReference>
<dbReference type="InterPro" id="IPR013809">
    <property type="entry name" value="ENTH"/>
</dbReference>
<dbReference type="InterPro" id="IPR048050">
    <property type="entry name" value="ANTH_N_plant"/>
</dbReference>
<sequence>MRLWQRLAGALKDKNSVWAAQLSRRTSFRNPDLEAAVIKATSHDRNRIDCKNVQRVFQWVRTSPLYLKPLIWALTMRMQKTRSWIVALKGLMLMHGIYCCDLAAVRKMGRLPFDLTHFCDEHLDPYKAFAYDAFVRSYFAYLDQKSAFVCMEFHKQSKHGKKTEETLIEELEKLQAMQDLIDMLLRIKPDHLNSREGLILEAMDCVIVELFDVYSKFCKGIARALLRIYDIGGKMEASVGLKVLQKAAIHSGQLSIYFDFCREIGVLNASQCPKMERFPEGYIQDLDRIINGVDEKENLKGDHHEEDKAIVPCVNAIVCKDEHKGADGLKTVITEKWEVFDDQIVFDDRTKPAFSTNPFEDSYTYSIVPYHAVHNQVLPDLISF</sequence>
<dbReference type="GO" id="GO:0030136">
    <property type="term" value="C:clathrin-coated vesicle"/>
    <property type="evidence" value="ECO:0007669"/>
    <property type="project" value="UniProtKB-SubCell"/>
</dbReference>
<evidence type="ECO:0000256" key="6">
    <source>
        <dbReference type="ARBA" id="ARBA00023136"/>
    </source>
</evidence>
<gene>
    <name evidence="10" type="ORF">QN277_004803</name>
</gene>
<dbReference type="PROSITE" id="PS50942">
    <property type="entry name" value="ENTH"/>
    <property type="match status" value="1"/>
</dbReference>
<evidence type="ECO:0000313" key="11">
    <source>
        <dbReference type="Proteomes" id="UP001293593"/>
    </source>
</evidence>
<keyword evidence="8" id="KW-0968">Cytoplasmic vesicle</keyword>
<dbReference type="SUPFAM" id="SSF89009">
    <property type="entry name" value="GAT-like domain"/>
    <property type="match status" value="1"/>
</dbReference>
<keyword evidence="7" id="KW-0168">Coated pit</keyword>
<dbReference type="InterPro" id="IPR011417">
    <property type="entry name" value="ANTH_dom"/>
</dbReference>
<dbReference type="Pfam" id="PF07651">
    <property type="entry name" value="ANTH"/>
    <property type="match status" value="1"/>
</dbReference>
<reference evidence="10" key="1">
    <citation type="submission" date="2023-10" db="EMBL/GenBank/DDBJ databases">
        <title>Chromosome-level genome of the transformable northern wattle, Acacia crassicarpa.</title>
        <authorList>
            <person name="Massaro I."/>
            <person name="Sinha N.R."/>
            <person name="Poethig S."/>
            <person name="Leichty A.R."/>
        </authorList>
    </citation>
    <scope>NUCLEOTIDE SEQUENCE</scope>
    <source>
        <strain evidence="10">Acra3RX</strain>
        <tissue evidence="10">Leaf</tissue>
    </source>
</reference>
<dbReference type="GO" id="GO:0006900">
    <property type="term" value="P:vesicle budding from membrane"/>
    <property type="evidence" value="ECO:0007669"/>
    <property type="project" value="TreeGrafter"/>
</dbReference>
<evidence type="ECO:0000256" key="2">
    <source>
        <dbReference type="ARBA" id="ARBA00004555"/>
    </source>
</evidence>
<evidence type="ECO:0000256" key="8">
    <source>
        <dbReference type="ARBA" id="ARBA00023329"/>
    </source>
</evidence>
<dbReference type="GO" id="GO:0048268">
    <property type="term" value="P:clathrin coat assembly"/>
    <property type="evidence" value="ECO:0007669"/>
    <property type="project" value="InterPro"/>
</dbReference>
<dbReference type="AlphaFoldDB" id="A0AAE1ME54"/>
<protein>
    <recommendedName>
        <fullName evidence="9">ENTH domain-containing protein</fullName>
    </recommendedName>
</protein>
<keyword evidence="4" id="KW-0254">Endocytosis</keyword>
<keyword evidence="6" id="KW-0472">Membrane</keyword>
<dbReference type="GO" id="GO:0005794">
    <property type="term" value="C:Golgi apparatus"/>
    <property type="evidence" value="ECO:0007669"/>
    <property type="project" value="UniProtKB-SubCell"/>
</dbReference>
<comment type="caution">
    <text evidence="10">The sequence shown here is derived from an EMBL/GenBank/DDBJ whole genome shotgun (WGS) entry which is preliminary data.</text>
</comment>
<feature type="domain" description="ENTH" evidence="9">
    <location>
        <begin position="25"/>
        <end position="156"/>
    </location>
</feature>
<dbReference type="GO" id="GO:0072583">
    <property type="term" value="P:clathrin-dependent endocytosis"/>
    <property type="evidence" value="ECO:0007669"/>
    <property type="project" value="InterPro"/>
</dbReference>
<evidence type="ECO:0000256" key="1">
    <source>
        <dbReference type="ARBA" id="ARBA00004132"/>
    </source>
</evidence>
<dbReference type="SUPFAM" id="SSF48464">
    <property type="entry name" value="ENTH/VHS domain"/>
    <property type="match status" value="1"/>
</dbReference>
<keyword evidence="5" id="KW-0333">Golgi apparatus</keyword>
<dbReference type="InterPro" id="IPR008942">
    <property type="entry name" value="ENTH_VHS"/>
</dbReference>
<dbReference type="GO" id="GO:0005905">
    <property type="term" value="C:clathrin-coated pit"/>
    <property type="evidence" value="ECO:0007669"/>
    <property type="project" value="UniProtKB-SubCell"/>
</dbReference>
<dbReference type="FunFam" id="1.25.40.90:FF:000027">
    <property type="entry name" value="Putative clathrin assembly protein"/>
    <property type="match status" value="1"/>
</dbReference>